<feature type="domain" description="EGF-like" evidence="16">
    <location>
        <begin position="374"/>
        <end position="416"/>
    </location>
</feature>
<dbReference type="AlphaFoldDB" id="A0A6P5A3H2"/>
<keyword evidence="10" id="KW-0966">Cell projection</keyword>
<comment type="subcellular location">
    <subcellularLocation>
        <location evidence="2">Cell projection</location>
        <location evidence="2">Cilium</location>
        <location evidence="2">Photoreceptor outer segment</location>
    </subcellularLocation>
    <subcellularLocation>
        <location evidence="1">Photoreceptor inner segment</location>
    </subcellularLocation>
    <subcellularLocation>
        <location evidence="3">Secreted</location>
        <location evidence="3">Extracellular space</location>
        <location evidence="3">Extracellular matrix</location>
        <location evidence="3">Interphotoreceptor matrix</location>
    </subcellularLocation>
</comment>
<keyword evidence="4" id="KW-0964">Secreted</keyword>
<evidence type="ECO:0000256" key="1">
    <source>
        <dbReference type="ARBA" id="ARBA00004437"/>
    </source>
</evidence>
<feature type="region of interest" description="Disordered" evidence="12">
    <location>
        <begin position="781"/>
        <end position="872"/>
    </location>
</feature>
<evidence type="ECO:0000256" key="5">
    <source>
        <dbReference type="ARBA" id="ARBA00022530"/>
    </source>
</evidence>
<comment type="caution">
    <text evidence="11">Lacks conserved residue(s) required for the propagation of feature annotation.</text>
</comment>
<feature type="chain" id="PRO_5028057808" evidence="14">
    <location>
        <begin position="21"/>
        <end position="1194"/>
    </location>
</feature>
<dbReference type="KEGG" id="bbel:109478925"/>
<feature type="compositionally biased region" description="Polar residues" evidence="12">
    <location>
        <begin position="496"/>
        <end position="518"/>
    </location>
</feature>
<name>A0A6P5A3H2_BRABE</name>
<dbReference type="GO" id="GO:0001750">
    <property type="term" value="C:photoreceptor outer segment"/>
    <property type="evidence" value="ECO:0007669"/>
    <property type="project" value="UniProtKB-SubCell"/>
</dbReference>
<dbReference type="PROSITE" id="PS50024">
    <property type="entry name" value="SEA"/>
    <property type="match status" value="1"/>
</dbReference>
<dbReference type="InterPro" id="IPR000742">
    <property type="entry name" value="EGF"/>
</dbReference>
<evidence type="ECO:0000256" key="11">
    <source>
        <dbReference type="PROSITE-ProRule" id="PRU00076"/>
    </source>
</evidence>
<dbReference type="GO" id="GO:0007601">
    <property type="term" value="P:visual perception"/>
    <property type="evidence" value="ECO:0007669"/>
    <property type="project" value="InterPro"/>
</dbReference>
<evidence type="ECO:0000256" key="9">
    <source>
        <dbReference type="ARBA" id="ARBA00023180"/>
    </source>
</evidence>
<keyword evidence="13" id="KW-1133">Transmembrane helix</keyword>
<reference evidence="18" key="1">
    <citation type="submission" date="2025-08" db="UniProtKB">
        <authorList>
            <consortium name="RefSeq"/>
        </authorList>
    </citation>
    <scope>IDENTIFICATION</scope>
    <source>
        <tissue evidence="18">Gonad</tissue>
    </source>
</reference>
<dbReference type="GeneID" id="109478925"/>
<evidence type="ECO:0000256" key="6">
    <source>
        <dbReference type="ARBA" id="ARBA00022674"/>
    </source>
</evidence>
<evidence type="ECO:0000256" key="10">
    <source>
        <dbReference type="ARBA" id="ARBA00023273"/>
    </source>
</evidence>
<dbReference type="Pfam" id="PF01390">
    <property type="entry name" value="SEA"/>
    <property type="match status" value="1"/>
</dbReference>
<dbReference type="RefSeq" id="XP_019636291.1">
    <property type="nucleotide sequence ID" value="XM_019780732.1"/>
</dbReference>
<evidence type="ECO:0000256" key="13">
    <source>
        <dbReference type="SAM" id="Phobius"/>
    </source>
</evidence>
<feature type="region of interest" description="Disordered" evidence="12">
    <location>
        <begin position="496"/>
        <end position="525"/>
    </location>
</feature>
<feature type="signal peptide" evidence="14">
    <location>
        <begin position="1"/>
        <end position="20"/>
    </location>
</feature>
<keyword evidence="13" id="KW-0472">Membrane</keyword>
<feature type="compositionally biased region" description="Polar residues" evidence="12">
    <location>
        <begin position="1141"/>
        <end position="1160"/>
    </location>
</feature>
<feature type="domain" description="SEA" evidence="15">
    <location>
        <begin position="873"/>
        <end position="985"/>
    </location>
</feature>
<dbReference type="InterPro" id="IPR036364">
    <property type="entry name" value="SEA_dom_sf"/>
</dbReference>
<evidence type="ECO:0000259" key="15">
    <source>
        <dbReference type="PROSITE" id="PS50024"/>
    </source>
</evidence>
<dbReference type="InterPro" id="IPR039861">
    <property type="entry name" value="IMPG"/>
</dbReference>
<evidence type="ECO:0000256" key="4">
    <source>
        <dbReference type="ARBA" id="ARBA00022525"/>
    </source>
</evidence>
<dbReference type="GO" id="GO:0008201">
    <property type="term" value="F:heparin binding"/>
    <property type="evidence" value="ECO:0007669"/>
    <property type="project" value="UniProtKB-KW"/>
</dbReference>
<dbReference type="GO" id="GO:0033165">
    <property type="term" value="C:interphotoreceptor matrix"/>
    <property type="evidence" value="ECO:0007669"/>
    <property type="project" value="UniProtKB-SubCell"/>
</dbReference>
<accession>A0A6P5A3H2</accession>
<dbReference type="PANTHER" id="PTHR12199:SF5">
    <property type="entry name" value="MUCIN-2-LIKE ISOFORM X1"/>
    <property type="match status" value="1"/>
</dbReference>
<keyword evidence="6" id="KW-0358">Heparin-binding</keyword>
<feature type="region of interest" description="Disordered" evidence="12">
    <location>
        <begin position="21"/>
        <end position="88"/>
    </location>
</feature>
<feature type="transmembrane region" description="Helical" evidence="13">
    <location>
        <begin position="1064"/>
        <end position="1083"/>
    </location>
</feature>
<dbReference type="OrthoDB" id="7493297at2759"/>
<protein>
    <submittedName>
        <fullName evidence="18">Mucin-17-like</fullName>
    </submittedName>
</protein>
<dbReference type="PANTHER" id="PTHR12199">
    <property type="entry name" value="INTERPHOTORECEPTOR MATRIX PROTEOGLYCAN"/>
    <property type="match status" value="1"/>
</dbReference>
<feature type="region of interest" description="Disordered" evidence="12">
    <location>
        <begin position="459"/>
        <end position="484"/>
    </location>
</feature>
<keyword evidence="11" id="KW-0245">EGF-like domain</keyword>
<evidence type="ECO:0000259" key="16">
    <source>
        <dbReference type="PROSITE" id="PS50026"/>
    </source>
</evidence>
<proteinExistence type="predicted"/>
<dbReference type="InterPro" id="IPR000082">
    <property type="entry name" value="SEA_dom"/>
</dbReference>
<evidence type="ECO:0000256" key="7">
    <source>
        <dbReference type="ARBA" id="ARBA00022729"/>
    </source>
</evidence>
<keyword evidence="13" id="KW-0812">Transmembrane</keyword>
<evidence type="ECO:0000313" key="18">
    <source>
        <dbReference type="RefSeq" id="XP_019636291.1"/>
    </source>
</evidence>
<sequence length="1194" mass="125634">MDFRLVSVLLAIMVISHAQATTTTTTAPATTNTTDINTAPDVSSTTTTAPVTTDATTAPVTTDATTAPVTTDATTVPVTTDNTTAPVTTDNTTVTALVTTTDATTAPDISTTHITTTPETTTTNITTAPETTTDITITTPDISIDITTTPDISTDITTTPEAETTDTISPVTFNTTVKPSSTTPTPVTSTAASVSTIVPVTPTEGKPVVPAKPIPTEKPDVAEISSEVIIIVAVGSSIQFDEPFDEDLKDSTSQAYKKPNIKPGAKRQVVADVTVVNYEVDYNYTELQKAGGIDNVTRETGILQAVENGALTVGNKSALVGSSVQYTSQADLDQVAVEKVLEQINKVPGGLCSVVKCEVGYNKNCSNSLDPTCVSRCEYDKNFCKNHGQCVHTSGQDVFCNCDHDPTGFYMGGRCEFYASQPLVIGVGAGVGGFLFVIIIALSICLCCRRQKKGGDFERQQMSDHPYWTPDEKSPMTKQTDDIPDEMPLYSMVNKRQTYSEDSSGSEKNNLTRASRLSNQERDGYVMPAREQPANNSLGYYEHLQTFAGGRDNRAFDWKPTTASTIPIGSTVGYTAGTATTVAPVPTTDGSTTTTIAATTANSTHSTISTTASTPALTTITTASTTPSTTTTAATTTPLTTTTAPTTPPLTTSAATTTPLTTTTAATTTPLTTTTAATTTPSAATTTTGSSSASTASTTKSTPATSPTTTTPLATTTAATTTPLTTTTAATTTPLTTTTAVTTTPLTTTTAATTTPLTTTTAATTTPLTTTTAATTTPLTTTTAATTMPLTTTTTASTTPSAATTTTGSSSASTASTTKSTPATSPTTTDSTTKTTSTTTRTTPAASVASTNTPTQKPTTPKITIPPKDPEKPSKIVAFELSLQADFEETLNDSDSTEYQDLERNCVNALTTLHAEQTGFQGVRILGFRSGSIIVSYIVIFENSNLESNKDITNEAEDLIRNGNLTTIGNYTVNQNSFREIDLSVKDILEVVGEDDLCHGGCTGGKCNLRDSYGVLLTECVCEDDYCKNGGQCHYEDGPKCSCDHDPDGFYMGERCDFYASQPLVIGVGAGVGGFLLLIIIILSTCLCCCRRQKEELDFERTLPDKAHWTLYDTMAVTNQTENTPDVMPLNNVTNKRHVSSDGSSGPDTNNSLPRTSRLSNQDRDGVKYQVSSYATPTWERPRATNQSFLHGNT</sequence>
<dbReference type="PROSITE" id="PS50026">
    <property type="entry name" value="EGF_3"/>
    <property type="match status" value="1"/>
</dbReference>
<evidence type="ECO:0000256" key="3">
    <source>
        <dbReference type="ARBA" id="ARBA00004593"/>
    </source>
</evidence>
<keyword evidence="17" id="KW-1185">Reference proteome</keyword>
<dbReference type="SUPFAM" id="SSF82671">
    <property type="entry name" value="SEA domain"/>
    <property type="match status" value="1"/>
</dbReference>
<dbReference type="SMART" id="SM00181">
    <property type="entry name" value="EGF"/>
    <property type="match status" value="2"/>
</dbReference>
<dbReference type="GO" id="GO:0001917">
    <property type="term" value="C:photoreceptor inner segment"/>
    <property type="evidence" value="ECO:0007669"/>
    <property type="project" value="UniProtKB-SubCell"/>
</dbReference>
<feature type="compositionally biased region" description="Low complexity" evidence="12">
    <location>
        <begin position="781"/>
        <end position="866"/>
    </location>
</feature>
<organism evidence="17 18">
    <name type="scientific">Branchiostoma belcheri</name>
    <name type="common">Amphioxus</name>
    <dbReference type="NCBI Taxonomy" id="7741"/>
    <lineage>
        <taxon>Eukaryota</taxon>
        <taxon>Metazoa</taxon>
        <taxon>Chordata</taxon>
        <taxon>Cephalochordata</taxon>
        <taxon>Leptocardii</taxon>
        <taxon>Amphioxiformes</taxon>
        <taxon>Branchiostomatidae</taxon>
        <taxon>Branchiostoma</taxon>
    </lineage>
</organism>
<gene>
    <name evidence="18" type="primary">LOC109478925</name>
</gene>
<dbReference type="Proteomes" id="UP000515135">
    <property type="component" value="Unplaced"/>
</dbReference>
<feature type="compositionally biased region" description="Basic and acidic residues" evidence="12">
    <location>
        <begin position="470"/>
        <end position="481"/>
    </location>
</feature>
<feature type="region of interest" description="Disordered" evidence="12">
    <location>
        <begin position="622"/>
        <end position="739"/>
    </location>
</feature>
<keyword evidence="8" id="KW-0677">Repeat</keyword>
<feature type="region of interest" description="Disordered" evidence="12">
    <location>
        <begin position="1122"/>
        <end position="1167"/>
    </location>
</feature>
<evidence type="ECO:0000256" key="12">
    <source>
        <dbReference type="SAM" id="MobiDB-lite"/>
    </source>
</evidence>
<keyword evidence="9" id="KW-0325">Glycoprotein</keyword>
<evidence type="ECO:0000256" key="8">
    <source>
        <dbReference type="ARBA" id="ARBA00022737"/>
    </source>
</evidence>
<keyword evidence="7 14" id="KW-0732">Signal</keyword>
<evidence type="ECO:0000256" key="14">
    <source>
        <dbReference type="SAM" id="SignalP"/>
    </source>
</evidence>
<keyword evidence="5" id="KW-0272">Extracellular matrix</keyword>
<evidence type="ECO:0000313" key="17">
    <source>
        <dbReference type="Proteomes" id="UP000515135"/>
    </source>
</evidence>
<evidence type="ECO:0000256" key="2">
    <source>
        <dbReference type="ARBA" id="ARBA00004504"/>
    </source>
</evidence>
<dbReference type="Gene3D" id="3.30.70.960">
    <property type="entry name" value="SEA domain"/>
    <property type="match status" value="1"/>
</dbReference>